<dbReference type="AlphaFoldDB" id="A0A3M7R0H6"/>
<evidence type="ECO:0000313" key="2">
    <source>
        <dbReference type="Proteomes" id="UP000276133"/>
    </source>
</evidence>
<comment type="caution">
    <text evidence="1">The sequence shown here is derived from an EMBL/GenBank/DDBJ whole genome shotgun (WGS) entry which is preliminary data.</text>
</comment>
<reference evidence="1 2" key="1">
    <citation type="journal article" date="2018" name="Sci. Rep.">
        <title>Genomic signatures of local adaptation to the degree of environmental predictability in rotifers.</title>
        <authorList>
            <person name="Franch-Gras L."/>
            <person name="Hahn C."/>
            <person name="Garcia-Roger E.M."/>
            <person name="Carmona M.J."/>
            <person name="Serra M."/>
            <person name="Gomez A."/>
        </authorList>
    </citation>
    <scope>NUCLEOTIDE SEQUENCE [LARGE SCALE GENOMIC DNA]</scope>
    <source>
        <strain evidence="1">HYR1</strain>
    </source>
</reference>
<name>A0A3M7R0H6_BRAPC</name>
<sequence length="78" mass="9468">MKNKIKKNITIVYNCLFIGNNENFYNSAYFDLDFEIISQKITQENEEKHKNPCPTETVSFFQIFFLIKKYMITRRNMK</sequence>
<evidence type="ECO:0000313" key="1">
    <source>
        <dbReference type="EMBL" id="RNA16874.1"/>
    </source>
</evidence>
<protein>
    <submittedName>
        <fullName evidence="1">Uncharacterized protein</fullName>
    </submittedName>
</protein>
<keyword evidence="2" id="KW-1185">Reference proteome</keyword>
<organism evidence="1 2">
    <name type="scientific">Brachionus plicatilis</name>
    <name type="common">Marine rotifer</name>
    <name type="synonym">Brachionus muelleri</name>
    <dbReference type="NCBI Taxonomy" id="10195"/>
    <lineage>
        <taxon>Eukaryota</taxon>
        <taxon>Metazoa</taxon>
        <taxon>Spiralia</taxon>
        <taxon>Gnathifera</taxon>
        <taxon>Rotifera</taxon>
        <taxon>Eurotatoria</taxon>
        <taxon>Monogononta</taxon>
        <taxon>Pseudotrocha</taxon>
        <taxon>Ploima</taxon>
        <taxon>Brachionidae</taxon>
        <taxon>Brachionus</taxon>
    </lineage>
</organism>
<gene>
    <name evidence="1" type="ORF">BpHYR1_018506</name>
</gene>
<proteinExistence type="predicted"/>
<dbReference type="EMBL" id="REGN01004601">
    <property type="protein sequence ID" value="RNA16874.1"/>
    <property type="molecule type" value="Genomic_DNA"/>
</dbReference>
<accession>A0A3M7R0H6</accession>
<dbReference type="Proteomes" id="UP000276133">
    <property type="component" value="Unassembled WGS sequence"/>
</dbReference>